<accession>A0A239A333</accession>
<feature type="chain" id="PRO_5038370377" description="Carboxypeptidase regulatory-like domain-containing protein" evidence="1">
    <location>
        <begin position="37"/>
        <end position="567"/>
    </location>
</feature>
<organism evidence="2 3">
    <name type="scientific">Actinacidiphila glaucinigra</name>
    <dbReference type="NCBI Taxonomy" id="235986"/>
    <lineage>
        <taxon>Bacteria</taxon>
        <taxon>Bacillati</taxon>
        <taxon>Actinomycetota</taxon>
        <taxon>Actinomycetes</taxon>
        <taxon>Kitasatosporales</taxon>
        <taxon>Streptomycetaceae</taxon>
        <taxon>Actinacidiphila</taxon>
    </lineage>
</organism>
<name>A0A239A333_9ACTN</name>
<gene>
    <name evidence="2" type="ORF">SAMN05216252_101719</name>
</gene>
<dbReference type="Proteomes" id="UP000198280">
    <property type="component" value="Unassembled WGS sequence"/>
</dbReference>
<feature type="signal peptide" evidence="1">
    <location>
        <begin position="1"/>
        <end position="36"/>
    </location>
</feature>
<dbReference type="EMBL" id="FZOF01000001">
    <property type="protein sequence ID" value="SNR89528.1"/>
    <property type="molecule type" value="Genomic_DNA"/>
</dbReference>
<evidence type="ECO:0000313" key="3">
    <source>
        <dbReference type="Proteomes" id="UP000198280"/>
    </source>
</evidence>
<sequence length="567" mass="60554">MILWGDSIVRRITLLSAATATALAASMLTGSAVATADGTADSGPVLDTAATTYDHPGTVSVTAHSDHPITRITAHFTRVDAQDGAPEAGSTADFTQQYGEDGRSGVWRAPVHLAELGDYRVTVDLEDSSRATVTGAVSPLKLEYRTVLAVSEFTVTPAAPDYLHQRVTLSGTVLAEDPRTPDTAVPAGDVPVSVDGRHGRRVATTGADGRFTTSFVPTWSSDDLTAWPVATAAHPGAVTLGTREARQVTAVAAPTRFTASTHALDLRQGATGTVTGRAEIQTAGGWQPLAGAPLSLLGLDADGRTTFLAAQTTTDEQGLYTLRVPTDNPAPTGELLLGGTPFLRSATQPFSLHVAYTTHLDLWAALGDDSRLSVSGQIYYGDPRAHWPAKPTVTIEYSKDGKAGWKSAATLPLRIRHNKANIQEEFATKFTAPPDAYWRARFAGNPDLAGSTTKPVHLRRYATRITGFNVSPEPVRKNGRLHFSGTLQYKPGGVWKPLAGESPALYFRARGASSYRFVTDLSTDSHGRIRDVVLNAVKDGTWAVAFDRQTGPRFLRSARVTDYVDVR</sequence>
<protein>
    <recommendedName>
        <fullName evidence="4">Carboxypeptidase regulatory-like domain-containing protein</fullName>
    </recommendedName>
</protein>
<reference evidence="2" key="1">
    <citation type="submission" date="2017-06" db="EMBL/GenBank/DDBJ databases">
        <authorList>
            <person name="Kim H.J."/>
            <person name="Triplett B.A."/>
        </authorList>
    </citation>
    <scope>NUCLEOTIDE SEQUENCE [LARGE SCALE GENOMIC DNA]</scope>
    <source>
        <strain evidence="2">CGMCC 4.1858</strain>
    </source>
</reference>
<evidence type="ECO:0000313" key="2">
    <source>
        <dbReference type="EMBL" id="SNR89528.1"/>
    </source>
</evidence>
<dbReference type="AlphaFoldDB" id="A0A239A333"/>
<keyword evidence="3" id="KW-1185">Reference proteome</keyword>
<evidence type="ECO:0008006" key="4">
    <source>
        <dbReference type="Google" id="ProtNLM"/>
    </source>
</evidence>
<evidence type="ECO:0000256" key="1">
    <source>
        <dbReference type="SAM" id="SignalP"/>
    </source>
</evidence>
<keyword evidence="1" id="KW-0732">Signal</keyword>
<proteinExistence type="predicted"/>